<sequence length="61" mass="6274">MHVLLTCGGLLPKSALGISVALTLVCSIQAVSNATAGLEVDLSYREASSASWTWAAHSLSD</sequence>
<dbReference type="AlphaFoldDB" id="A0A812S1N1"/>
<dbReference type="Proteomes" id="UP000601435">
    <property type="component" value="Unassembled WGS sequence"/>
</dbReference>
<evidence type="ECO:0000256" key="1">
    <source>
        <dbReference type="SAM" id="SignalP"/>
    </source>
</evidence>
<dbReference type="EMBL" id="CAJNJA010020364">
    <property type="protein sequence ID" value="CAE7458840.1"/>
    <property type="molecule type" value="Genomic_DNA"/>
</dbReference>
<keyword evidence="1" id="KW-0732">Signal</keyword>
<organism evidence="2 3">
    <name type="scientific">Symbiodinium necroappetens</name>
    <dbReference type="NCBI Taxonomy" id="1628268"/>
    <lineage>
        <taxon>Eukaryota</taxon>
        <taxon>Sar</taxon>
        <taxon>Alveolata</taxon>
        <taxon>Dinophyceae</taxon>
        <taxon>Suessiales</taxon>
        <taxon>Symbiodiniaceae</taxon>
        <taxon>Symbiodinium</taxon>
    </lineage>
</organism>
<gene>
    <name evidence="2" type="primary">exo1</name>
    <name evidence="2" type="ORF">SNEC2469_LOCUS12801</name>
</gene>
<accession>A0A812S1N1</accession>
<feature type="chain" id="PRO_5032857087" evidence="1">
    <location>
        <begin position="18"/>
        <end position="61"/>
    </location>
</feature>
<evidence type="ECO:0000313" key="2">
    <source>
        <dbReference type="EMBL" id="CAE7458840.1"/>
    </source>
</evidence>
<reference evidence="2" key="1">
    <citation type="submission" date="2021-02" db="EMBL/GenBank/DDBJ databases">
        <authorList>
            <person name="Dougan E. K."/>
            <person name="Rhodes N."/>
            <person name="Thang M."/>
            <person name="Chan C."/>
        </authorList>
    </citation>
    <scope>NUCLEOTIDE SEQUENCE</scope>
</reference>
<evidence type="ECO:0000313" key="3">
    <source>
        <dbReference type="Proteomes" id="UP000601435"/>
    </source>
</evidence>
<name>A0A812S1N1_9DINO</name>
<feature type="signal peptide" evidence="1">
    <location>
        <begin position="1"/>
        <end position="17"/>
    </location>
</feature>
<keyword evidence="3" id="KW-1185">Reference proteome</keyword>
<protein>
    <submittedName>
        <fullName evidence="2">Exo1 protein</fullName>
    </submittedName>
</protein>
<proteinExistence type="predicted"/>
<comment type="caution">
    <text evidence="2">The sequence shown here is derived from an EMBL/GenBank/DDBJ whole genome shotgun (WGS) entry which is preliminary data.</text>
</comment>